<dbReference type="AlphaFoldDB" id="A0AAE3IEE6"/>
<keyword evidence="3" id="KW-1185">Reference proteome</keyword>
<dbReference type="GO" id="GO:0003824">
    <property type="term" value="F:catalytic activity"/>
    <property type="evidence" value="ECO:0007669"/>
    <property type="project" value="InterPro"/>
</dbReference>
<feature type="domain" description="Phosphoadenosine phosphosulphate reductase" evidence="1">
    <location>
        <begin position="97"/>
        <end position="264"/>
    </location>
</feature>
<name>A0AAE3IEE6_9FIRM</name>
<dbReference type="InterPro" id="IPR050128">
    <property type="entry name" value="Sulfate_adenylyltrnsfr_sub2"/>
</dbReference>
<dbReference type="EMBL" id="JAOQJZ010000001">
    <property type="protein sequence ID" value="MCU6704320.1"/>
    <property type="molecule type" value="Genomic_DNA"/>
</dbReference>
<proteinExistence type="predicted"/>
<dbReference type="Gene3D" id="3.40.50.620">
    <property type="entry name" value="HUPs"/>
    <property type="match status" value="1"/>
</dbReference>
<organism evidence="2 3">
    <name type="scientific">Hominimerdicola aceti</name>
    <dbReference type="NCBI Taxonomy" id="2981726"/>
    <lineage>
        <taxon>Bacteria</taxon>
        <taxon>Bacillati</taxon>
        <taxon>Bacillota</taxon>
        <taxon>Clostridia</taxon>
        <taxon>Eubacteriales</taxon>
        <taxon>Oscillospiraceae</taxon>
        <taxon>Hominimerdicola</taxon>
    </lineage>
</organism>
<dbReference type="InterPro" id="IPR014729">
    <property type="entry name" value="Rossmann-like_a/b/a_fold"/>
</dbReference>
<evidence type="ECO:0000313" key="2">
    <source>
        <dbReference type="EMBL" id="MCU6704320.1"/>
    </source>
</evidence>
<reference evidence="2 3" key="1">
    <citation type="journal article" date="2021" name="ISME Commun">
        <title>Automated analysis of genomic sequences facilitates high-throughput and comprehensive description of bacteria.</title>
        <authorList>
            <person name="Hitch T.C.A."/>
        </authorList>
    </citation>
    <scope>NUCLEOTIDE SEQUENCE [LARGE SCALE GENOMIC DNA]</scope>
    <source>
        <strain evidence="2 3">Sanger_31</strain>
    </source>
</reference>
<dbReference type="Pfam" id="PF01507">
    <property type="entry name" value="PAPS_reduct"/>
    <property type="match status" value="1"/>
</dbReference>
<evidence type="ECO:0000259" key="1">
    <source>
        <dbReference type="Pfam" id="PF01507"/>
    </source>
</evidence>
<dbReference type="PANTHER" id="PTHR43196:SF2">
    <property type="entry name" value="PHOSPHOADENOSINE PHOSPHOSULFATE REDUCTASE"/>
    <property type="match status" value="1"/>
</dbReference>
<dbReference type="RefSeq" id="WP_267300078.1">
    <property type="nucleotide sequence ID" value="NZ_JAOQJZ010000001.1"/>
</dbReference>
<dbReference type="Proteomes" id="UP001208131">
    <property type="component" value="Unassembled WGS sequence"/>
</dbReference>
<comment type="caution">
    <text evidence="2">The sequence shown here is derived from an EMBL/GenBank/DDBJ whole genome shotgun (WGS) entry which is preliminary data.</text>
</comment>
<dbReference type="SUPFAM" id="SSF52402">
    <property type="entry name" value="Adenine nucleotide alpha hydrolases-like"/>
    <property type="match status" value="1"/>
</dbReference>
<dbReference type="InterPro" id="IPR002500">
    <property type="entry name" value="PAPS_reduct_dom"/>
</dbReference>
<dbReference type="PANTHER" id="PTHR43196">
    <property type="entry name" value="SULFATE ADENYLYLTRANSFERASE SUBUNIT 2"/>
    <property type="match status" value="1"/>
</dbReference>
<evidence type="ECO:0000313" key="3">
    <source>
        <dbReference type="Proteomes" id="UP001208131"/>
    </source>
</evidence>
<accession>A0AAE3IEE6</accession>
<protein>
    <submittedName>
        <fullName evidence="2">Phosphoadenosine phosphosulfate reductase family protein</fullName>
    </submittedName>
</protein>
<gene>
    <name evidence="2" type="ORF">OCV57_00040</name>
</gene>
<sequence length="380" mass="45215">MWSDLGFNIPITEGFYWLDRGIIRAFSSDGILHRLYKYKVNDDLTINITKHKEYCDFNPESWEETYKRLKNGLQNKIDESLNVIKSTLDTYSNYDFWCLTSTGKDSTVVLDLVYKVTSNVKVMFNNTTCDAADTYRIVKKHSDWIITTPEESIYNYFDKSNFIPTRFGRACCSIYKEGQSIQYFKVHGIDKLIQIMGVRNDESNKRADREYIIHNPKWNDKDWYGLLPIRKWTSLDVWLYILHNQLEINNKYRKGYSRVGCSICCPYYTKTTWVLDKYWYPLAYERWHKILQEDFLKNSRWQQLNCTVKEYHSCWNGGLLRTAPTNEVIKELMEYKGLSNYHVAEQFFNKTCCKCGKNIRQNNVLAMNMKYLGRDTAIFR</sequence>